<proteinExistence type="predicted"/>
<feature type="region of interest" description="Disordered" evidence="1">
    <location>
        <begin position="538"/>
        <end position="558"/>
    </location>
</feature>
<feature type="compositionally biased region" description="Low complexity" evidence="1">
    <location>
        <begin position="407"/>
        <end position="429"/>
    </location>
</feature>
<evidence type="ECO:0000256" key="1">
    <source>
        <dbReference type="SAM" id="MobiDB-lite"/>
    </source>
</evidence>
<accession>A0AA36IMK7</accession>
<name>A0AA36IMK7_9DINO</name>
<reference evidence="2" key="1">
    <citation type="submission" date="2023-08" db="EMBL/GenBank/DDBJ databases">
        <authorList>
            <person name="Chen Y."/>
            <person name="Shah S."/>
            <person name="Dougan E. K."/>
            <person name="Thang M."/>
            <person name="Chan C."/>
        </authorList>
    </citation>
    <scope>NUCLEOTIDE SEQUENCE</scope>
</reference>
<feature type="region of interest" description="Disordered" evidence="1">
    <location>
        <begin position="338"/>
        <end position="429"/>
    </location>
</feature>
<organism evidence="2 3">
    <name type="scientific">Effrenium voratum</name>
    <dbReference type="NCBI Taxonomy" id="2562239"/>
    <lineage>
        <taxon>Eukaryota</taxon>
        <taxon>Sar</taxon>
        <taxon>Alveolata</taxon>
        <taxon>Dinophyceae</taxon>
        <taxon>Suessiales</taxon>
        <taxon>Symbiodiniaceae</taxon>
        <taxon>Effrenium</taxon>
    </lineage>
</organism>
<gene>
    <name evidence="2" type="ORF">EVOR1521_LOCUS14889</name>
</gene>
<dbReference type="AlphaFoldDB" id="A0AA36IMK7"/>
<evidence type="ECO:0000313" key="3">
    <source>
        <dbReference type="Proteomes" id="UP001178507"/>
    </source>
</evidence>
<feature type="compositionally biased region" description="Basic and acidic residues" evidence="1">
    <location>
        <begin position="396"/>
        <end position="405"/>
    </location>
</feature>
<dbReference type="Proteomes" id="UP001178507">
    <property type="component" value="Unassembled WGS sequence"/>
</dbReference>
<evidence type="ECO:0000313" key="2">
    <source>
        <dbReference type="EMBL" id="CAJ1389224.1"/>
    </source>
</evidence>
<protein>
    <submittedName>
        <fullName evidence="2">Uncharacterized protein</fullName>
    </submittedName>
</protein>
<dbReference type="EMBL" id="CAUJNA010001829">
    <property type="protein sequence ID" value="CAJ1389224.1"/>
    <property type="molecule type" value="Genomic_DNA"/>
</dbReference>
<feature type="compositionally biased region" description="Basic and acidic residues" evidence="1">
    <location>
        <begin position="338"/>
        <end position="360"/>
    </location>
</feature>
<comment type="caution">
    <text evidence="2">The sequence shown here is derived from an EMBL/GenBank/DDBJ whole genome shotgun (WGS) entry which is preliminary data.</text>
</comment>
<feature type="compositionally biased region" description="Low complexity" evidence="1">
    <location>
        <begin position="538"/>
        <end position="549"/>
    </location>
</feature>
<keyword evidence="3" id="KW-1185">Reference proteome</keyword>
<sequence>MAMEACRARTIMHPMRVRVSEEAAYIETTLKPYVEDAIASICADPERTIVAWSDIDRSGVQVVEEYLINNYYLIRDFYLDHAEVPLAPLNDFKAAFCSLALSHNFWDPSFFRVKGNKGHVRDWAGREACRFRAIASHGIRITYRTRAARHPKIKILKSIVADMRHVHELKPELKVQDSDASCDEADAKCPSPNEAVVDEANLAQDPYQEFELEDKPCFDAADDEPLQAGDLQGPGADDVQAVVASVVAQEPVDLVNGTKKPYARGAALRTDQRVDLPKALVGPAMNQNEMEEFVKIHAAQAALRVAKKEEEVKEKSDKLDASKEKKAAAEAKKAAIKAKKDASKAKKDAKQEQKRQKAELKLAQAVPTAASTQAKRKQPAAEKPAGASKKTKAKKAKVEPEKPAPKPDQVPAAHPAPPADNAAAARRQQGAVAGFQDLSEAVQSLPLPGLTLPQQGFNRQSFTVPAPTDRPGTCSIGVVLNSKSFYVNKMAMQCGPARVNKKGGATLPWAWFGNIAEAWDCATQCAGWKAGNGGAGAAGNNPPGGLPALTDGAPDLAD</sequence>